<organism evidence="3 4">
    <name type="scientific">Aeromonas phage phiA8-29</name>
    <dbReference type="NCBI Taxonomy" id="1978922"/>
    <lineage>
        <taxon>Viruses</taxon>
        <taxon>Duplodnaviria</taxon>
        <taxon>Heunggongvirae</taxon>
        <taxon>Uroviricota</taxon>
        <taxon>Caudoviricetes</taxon>
        <taxon>Pantevenvirales</taxon>
        <taxon>Ackermannviridae</taxon>
        <taxon>Tedavirus</taxon>
        <taxon>Tedavirus A829</taxon>
    </lineage>
</organism>
<keyword evidence="1 3" id="KW-0238">DNA-binding</keyword>
<dbReference type="EMBL" id="KY914485">
    <property type="protein sequence ID" value="ARK07870.1"/>
    <property type="molecule type" value="Genomic_DNA"/>
</dbReference>
<dbReference type="Proteomes" id="UP000221506">
    <property type="component" value="Segment"/>
</dbReference>
<dbReference type="PANTHER" id="PTHR33175">
    <property type="entry name" value="DNA-BINDING PROTEIN HU"/>
    <property type="match status" value="1"/>
</dbReference>
<dbReference type="GO" id="GO:0030527">
    <property type="term" value="F:structural constituent of chromatin"/>
    <property type="evidence" value="ECO:0007669"/>
    <property type="project" value="InterPro"/>
</dbReference>
<evidence type="ECO:0000313" key="4">
    <source>
        <dbReference type="Proteomes" id="UP000221506"/>
    </source>
</evidence>
<evidence type="ECO:0000256" key="1">
    <source>
        <dbReference type="ARBA" id="ARBA00023125"/>
    </source>
</evidence>
<dbReference type="InterPro" id="IPR000119">
    <property type="entry name" value="Hist_DNA-bd"/>
</dbReference>
<dbReference type="Gene3D" id="4.10.520.10">
    <property type="entry name" value="IHF-like DNA-binding proteins"/>
    <property type="match status" value="1"/>
</dbReference>
<evidence type="ECO:0000256" key="2">
    <source>
        <dbReference type="RuleBase" id="RU003939"/>
    </source>
</evidence>
<keyword evidence="4" id="KW-1185">Reference proteome</keyword>
<gene>
    <name evidence="3" type="ORF">phiA829_50</name>
</gene>
<dbReference type="PANTHER" id="PTHR33175:SF3">
    <property type="entry name" value="DNA-BINDING PROTEIN HU-BETA"/>
    <property type="match status" value="1"/>
</dbReference>
<dbReference type="InterPro" id="IPR010992">
    <property type="entry name" value="IHF-like_DNA-bd_dom_sf"/>
</dbReference>
<dbReference type="GO" id="GO:0003677">
    <property type="term" value="F:DNA binding"/>
    <property type="evidence" value="ECO:0007669"/>
    <property type="project" value="UniProtKB-KW"/>
</dbReference>
<protein>
    <submittedName>
        <fullName evidence="3">Putative DNA-binding protein</fullName>
    </submittedName>
</protein>
<evidence type="ECO:0000313" key="3">
    <source>
        <dbReference type="EMBL" id="ARK07870.1"/>
    </source>
</evidence>
<dbReference type="PRINTS" id="PR01727">
    <property type="entry name" value="DNABINDINGHU"/>
</dbReference>
<accession>A0A1W6DXY9</accession>
<comment type="similarity">
    <text evidence="2">Belongs to the bacterial histone-like protein family.</text>
</comment>
<dbReference type="SMART" id="SM00411">
    <property type="entry name" value="BHL"/>
    <property type="match status" value="1"/>
</dbReference>
<dbReference type="SUPFAM" id="SSF47729">
    <property type="entry name" value="IHF-like DNA-binding proteins"/>
    <property type="match status" value="1"/>
</dbReference>
<proteinExistence type="inferred from homology"/>
<name>A0A1W6DXY9_9CAUD</name>
<sequence>MLKDELIGKIADKTGLTKKDTEATLKALGLVLKENLTAPGDKIKVHGVATFEMKVQAARTARNPQTGETIQLTEKNVIKAKADV</sequence>
<reference evidence="3 4" key="1">
    <citation type="submission" date="2017-04" db="EMBL/GenBank/DDBJ databases">
        <title>Complete genome sequence and characterization of temperature-dependent bacteriophage phiA8-29 infecting Aeromonas.</title>
        <authorList>
            <person name="He Y."/>
            <person name="Yang H."/>
        </authorList>
    </citation>
    <scope>NUCLEOTIDE SEQUENCE [LARGE SCALE GENOMIC DNA]</scope>
</reference>
<dbReference type="Pfam" id="PF00216">
    <property type="entry name" value="Bac_DNA_binding"/>
    <property type="match status" value="1"/>
</dbReference>